<evidence type="ECO:0000256" key="2">
    <source>
        <dbReference type="ARBA" id="ARBA00022448"/>
    </source>
</evidence>
<keyword evidence="7" id="KW-0067">ATP-binding</keyword>
<evidence type="ECO:0000313" key="12">
    <source>
        <dbReference type="Proteomes" id="UP000064912"/>
    </source>
</evidence>
<feature type="domain" description="ABC transporter" evidence="10">
    <location>
        <begin position="5"/>
        <end position="239"/>
    </location>
</feature>
<dbReference type="Proteomes" id="UP000064912">
    <property type="component" value="Chromosome"/>
</dbReference>
<evidence type="ECO:0000313" key="11">
    <source>
        <dbReference type="EMBL" id="BAQ67660.1"/>
    </source>
</evidence>
<dbReference type="GO" id="GO:0005524">
    <property type="term" value="F:ATP binding"/>
    <property type="evidence" value="ECO:0007669"/>
    <property type="project" value="UniProtKB-KW"/>
</dbReference>
<evidence type="ECO:0000259" key="10">
    <source>
        <dbReference type="PROSITE" id="PS50893"/>
    </source>
</evidence>
<dbReference type="InterPro" id="IPR050107">
    <property type="entry name" value="ABC_carbohydrate_import_ATPase"/>
</dbReference>
<dbReference type="Gene3D" id="3.40.50.300">
    <property type="entry name" value="P-loop containing nucleotide triphosphate hydrolases"/>
    <property type="match status" value="2"/>
</dbReference>
<organism evidence="11 12">
    <name type="scientific">Rhodovulum sulfidophilum</name>
    <name type="common">Rhodobacter sulfidophilus</name>
    <dbReference type="NCBI Taxonomy" id="35806"/>
    <lineage>
        <taxon>Bacteria</taxon>
        <taxon>Pseudomonadati</taxon>
        <taxon>Pseudomonadota</taxon>
        <taxon>Alphaproteobacteria</taxon>
        <taxon>Rhodobacterales</taxon>
        <taxon>Paracoccaceae</taxon>
        <taxon>Rhodovulum</taxon>
    </lineage>
</organism>
<keyword evidence="9" id="KW-0472">Membrane</keyword>
<dbReference type="Pfam" id="PF00005">
    <property type="entry name" value="ABC_tran"/>
    <property type="match status" value="2"/>
</dbReference>
<dbReference type="PROSITE" id="PS50893">
    <property type="entry name" value="ABC_TRANSPORTER_2"/>
    <property type="match status" value="2"/>
</dbReference>
<name>A0A0D6AYH2_RHOSU</name>
<dbReference type="GO" id="GO:0016887">
    <property type="term" value="F:ATP hydrolysis activity"/>
    <property type="evidence" value="ECO:0007669"/>
    <property type="project" value="InterPro"/>
</dbReference>
<dbReference type="KEGG" id="rsu:NHU_00491"/>
<protein>
    <submittedName>
        <fullName evidence="11">ABC transporter</fullName>
    </submittedName>
</protein>
<evidence type="ECO:0000256" key="8">
    <source>
        <dbReference type="ARBA" id="ARBA00022967"/>
    </source>
</evidence>
<accession>A0A0D6AYH2</accession>
<sequence>MPPLLHLSNIAKSFGPVRALRNVFFELRAGEIHALAGENGAGKSTTMKIVDGILQPDAGEIRIDGEPRRIRSPLEAQALGIGFVHQEIALCPDVSVAENVFMSATATRRGLMDFAALERKARTVLAELCDVDPAAKVGDLSISDQQLVEIAKALTLDARILILDEPTSALTETETEKLFRIVHRLRERGLGIIHISHRMAEIFEHCDRVTVFRDGAYVTCLDIPQTTPQEVVNNMVGREISHLYPDKATTPPGRPLLEVEGVTCDVLRDVSLTLREGEILGIGGLIGSGRSELAKAICGLRRSAKTVRLNGEPVEIPDFSAALERGMVYVSEDRKGEGLFLDLPISQNVSSLRLSQVTKAGLVDRAAELAQAETLGRRLRLKAGRPEDPPSTLSGGNQQKVALARMLSVNPKVVFLDEPTRGVDVGAKSEIHAILRELCDQGVGIVVISSELPELIGLSDRIVVLHEGEMTGELGSDEMTEEAIIHLASGLHIQGDAA</sequence>
<evidence type="ECO:0000256" key="9">
    <source>
        <dbReference type="ARBA" id="ARBA00023136"/>
    </source>
</evidence>
<feature type="domain" description="ABC transporter" evidence="10">
    <location>
        <begin position="243"/>
        <end position="492"/>
    </location>
</feature>
<proteinExistence type="predicted"/>
<dbReference type="InterPro" id="IPR027417">
    <property type="entry name" value="P-loop_NTPase"/>
</dbReference>
<dbReference type="GO" id="GO:0005886">
    <property type="term" value="C:plasma membrane"/>
    <property type="evidence" value="ECO:0007669"/>
    <property type="project" value="UniProtKB-SubCell"/>
</dbReference>
<dbReference type="CDD" id="cd03216">
    <property type="entry name" value="ABC_Carb_Monos_I"/>
    <property type="match status" value="1"/>
</dbReference>
<dbReference type="AlphaFoldDB" id="A0A0D6AYH2"/>
<evidence type="ECO:0000256" key="1">
    <source>
        <dbReference type="ARBA" id="ARBA00004202"/>
    </source>
</evidence>
<dbReference type="FunFam" id="3.40.50.300:FF:000127">
    <property type="entry name" value="Ribose import ATP-binding protein RbsA"/>
    <property type="match status" value="1"/>
</dbReference>
<evidence type="ECO:0000256" key="6">
    <source>
        <dbReference type="ARBA" id="ARBA00022741"/>
    </source>
</evidence>
<dbReference type="SUPFAM" id="SSF52540">
    <property type="entry name" value="P-loop containing nucleoside triphosphate hydrolases"/>
    <property type="match status" value="2"/>
</dbReference>
<dbReference type="SMART" id="SM00382">
    <property type="entry name" value="AAA"/>
    <property type="match status" value="2"/>
</dbReference>
<keyword evidence="8" id="KW-1278">Translocase</keyword>
<keyword evidence="3" id="KW-1003">Cell membrane</keyword>
<dbReference type="EMBL" id="AP014800">
    <property type="protein sequence ID" value="BAQ67660.1"/>
    <property type="molecule type" value="Genomic_DNA"/>
</dbReference>
<dbReference type="InterPro" id="IPR003593">
    <property type="entry name" value="AAA+_ATPase"/>
</dbReference>
<dbReference type="InterPro" id="IPR017871">
    <property type="entry name" value="ABC_transporter-like_CS"/>
</dbReference>
<dbReference type="eggNOG" id="COG1129">
    <property type="taxonomic scope" value="Bacteria"/>
</dbReference>
<dbReference type="PANTHER" id="PTHR43790:SF9">
    <property type="entry name" value="GALACTOFURANOSE TRANSPORTER ATP-BINDING PROTEIN YTFR"/>
    <property type="match status" value="1"/>
</dbReference>
<comment type="subcellular location">
    <subcellularLocation>
        <location evidence="1">Cell membrane</location>
        <topology evidence="1">Peripheral membrane protein</topology>
    </subcellularLocation>
</comment>
<dbReference type="CDD" id="cd03215">
    <property type="entry name" value="ABC_Carb_Monos_II"/>
    <property type="match status" value="1"/>
</dbReference>
<dbReference type="PROSITE" id="PS00211">
    <property type="entry name" value="ABC_TRANSPORTER_1"/>
    <property type="match status" value="1"/>
</dbReference>
<evidence type="ECO:0000256" key="4">
    <source>
        <dbReference type="ARBA" id="ARBA00022597"/>
    </source>
</evidence>
<dbReference type="InterPro" id="IPR003439">
    <property type="entry name" value="ABC_transporter-like_ATP-bd"/>
</dbReference>
<evidence type="ECO:0000256" key="3">
    <source>
        <dbReference type="ARBA" id="ARBA00022475"/>
    </source>
</evidence>
<dbReference type="PANTHER" id="PTHR43790">
    <property type="entry name" value="CARBOHYDRATE TRANSPORT ATP-BINDING PROTEIN MG119-RELATED"/>
    <property type="match status" value="1"/>
</dbReference>
<keyword evidence="6" id="KW-0547">Nucleotide-binding</keyword>
<evidence type="ECO:0000256" key="5">
    <source>
        <dbReference type="ARBA" id="ARBA00022737"/>
    </source>
</evidence>
<gene>
    <name evidence="11" type="ORF">NHU_00491</name>
</gene>
<keyword evidence="5" id="KW-0677">Repeat</keyword>
<keyword evidence="4" id="KW-0762">Sugar transport</keyword>
<keyword evidence="2" id="KW-0813">Transport</keyword>
<reference evidence="11 12" key="1">
    <citation type="submission" date="2015-02" db="EMBL/GenBank/DDBJ databases">
        <title>Genome sequene of Rhodovulum sulfidophilum DSM 2351.</title>
        <authorList>
            <person name="Nagao N."/>
        </authorList>
    </citation>
    <scope>NUCLEOTIDE SEQUENCE [LARGE SCALE GENOMIC DNA]</scope>
    <source>
        <strain evidence="11 12">DSM 2351</strain>
    </source>
</reference>
<evidence type="ECO:0000256" key="7">
    <source>
        <dbReference type="ARBA" id="ARBA00022840"/>
    </source>
</evidence>
<dbReference type="PATRIC" id="fig|35806.4.peg.500"/>